<evidence type="ECO:0000313" key="3">
    <source>
        <dbReference type="Proteomes" id="UP001174694"/>
    </source>
</evidence>
<organism evidence="2 3">
    <name type="scientific">Pleurostoma richardsiae</name>
    <dbReference type="NCBI Taxonomy" id="41990"/>
    <lineage>
        <taxon>Eukaryota</taxon>
        <taxon>Fungi</taxon>
        <taxon>Dikarya</taxon>
        <taxon>Ascomycota</taxon>
        <taxon>Pezizomycotina</taxon>
        <taxon>Sordariomycetes</taxon>
        <taxon>Sordariomycetidae</taxon>
        <taxon>Calosphaeriales</taxon>
        <taxon>Pleurostomataceae</taxon>
        <taxon>Pleurostoma</taxon>
    </lineage>
</organism>
<dbReference type="NCBIfam" id="TIGR03401">
    <property type="entry name" value="cyanamide_fam"/>
    <property type="match status" value="1"/>
</dbReference>
<dbReference type="EMBL" id="JANBVO010000002">
    <property type="protein sequence ID" value="KAJ9156022.1"/>
    <property type="molecule type" value="Genomic_DNA"/>
</dbReference>
<dbReference type="PANTHER" id="PTHR35569:SF1">
    <property type="entry name" value="CYANAMIDE HYDRATASE DDI2-RELATED"/>
    <property type="match status" value="1"/>
</dbReference>
<dbReference type="InterPro" id="IPR017771">
    <property type="entry name" value="Cyanamide_hydratase_HD"/>
</dbReference>
<gene>
    <name evidence="2" type="ORF">NKR23_g829</name>
</gene>
<sequence>MSSSPDLLALHGWNAVVRDPKTLLSGRPYIYKPGPLLARDISFPSDDPVVAKVREFAKGKLAPQTYNHSMRVYYFASAILLQQFPGSALSPSTLALACLLHDIGTTHDNLRATLLSFEFYGGLLALDLVGTQLGAPRPQAEAVAEAIIRHQDLGTTGKITFLGQLVQLATIHDNMGGCPEIVHAATREDVCAAFPRGGWSGCFAATIREENGLKPWAHTTALGEEDFPEGVLNNKLMAEFD</sequence>
<reference evidence="2" key="1">
    <citation type="submission" date="2022-07" db="EMBL/GenBank/DDBJ databases">
        <title>Fungi with potential for degradation of polypropylene.</title>
        <authorList>
            <person name="Gostincar C."/>
        </authorList>
    </citation>
    <scope>NUCLEOTIDE SEQUENCE</scope>
    <source>
        <strain evidence="2">EXF-13308</strain>
    </source>
</reference>
<feature type="domain" description="HD" evidence="1">
    <location>
        <begin position="65"/>
        <end position="175"/>
    </location>
</feature>
<dbReference type="PANTHER" id="PTHR35569">
    <property type="entry name" value="CYANAMIDE HYDRATASE DDI2-RELATED"/>
    <property type="match status" value="1"/>
</dbReference>
<comment type="caution">
    <text evidence="2">The sequence shown here is derived from an EMBL/GenBank/DDBJ whole genome shotgun (WGS) entry which is preliminary data.</text>
</comment>
<name>A0AA38RZK5_9PEZI</name>
<proteinExistence type="predicted"/>
<dbReference type="SMART" id="SM00471">
    <property type="entry name" value="HDc"/>
    <property type="match status" value="1"/>
</dbReference>
<dbReference type="SUPFAM" id="SSF109604">
    <property type="entry name" value="HD-domain/PDEase-like"/>
    <property type="match status" value="1"/>
</dbReference>
<accession>A0AA38RZK5</accession>
<dbReference type="AlphaFoldDB" id="A0AA38RZK5"/>
<dbReference type="InterPro" id="IPR003607">
    <property type="entry name" value="HD/PDEase_dom"/>
</dbReference>
<evidence type="ECO:0000259" key="1">
    <source>
        <dbReference type="PROSITE" id="PS51831"/>
    </source>
</evidence>
<keyword evidence="3" id="KW-1185">Reference proteome</keyword>
<dbReference type="PROSITE" id="PS51831">
    <property type="entry name" value="HD"/>
    <property type="match status" value="1"/>
</dbReference>
<dbReference type="Gene3D" id="1.10.3210.10">
    <property type="entry name" value="Hypothetical protein af1432"/>
    <property type="match status" value="1"/>
</dbReference>
<dbReference type="CDD" id="cd00077">
    <property type="entry name" value="HDc"/>
    <property type="match status" value="1"/>
</dbReference>
<protein>
    <submittedName>
        <fullName evidence="2">Cyanamide hydratase</fullName>
    </submittedName>
</protein>
<dbReference type="InterPro" id="IPR006674">
    <property type="entry name" value="HD_domain"/>
</dbReference>
<dbReference type="Pfam" id="PF01966">
    <property type="entry name" value="HD"/>
    <property type="match status" value="1"/>
</dbReference>
<dbReference type="Proteomes" id="UP001174694">
    <property type="component" value="Unassembled WGS sequence"/>
</dbReference>
<evidence type="ECO:0000313" key="2">
    <source>
        <dbReference type="EMBL" id="KAJ9156022.1"/>
    </source>
</evidence>